<keyword evidence="7 9" id="KW-1133">Transmembrane helix</keyword>
<evidence type="ECO:0000313" key="12">
    <source>
        <dbReference type="Proteomes" id="UP001610063"/>
    </source>
</evidence>
<comment type="similarity">
    <text evidence="2 9">Belongs to the ABC-2 integral membrane protein family.</text>
</comment>
<keyword evidence="12" id="KW-1185">Reference proteome</keyword>
<comment type="caution">
    <text evidence="11">The sequence shown here is derived from an EMBL/GenBank/DDBJ whole genome shotgun (WGS) entry which is preliminary data.</text>
</comment>
<dbReference type="Proteomes" id="UP001610063">
    <property type="component" value="Unassembled WGS sequence"/>
</dbReference>
<dbReference type="Pfam" id="PF01061">
    <property type="entry name" value="ABC2_membrane"/>
    <property type="match status" value="1"/>
</dbReference>
<evidence type="ECO:0000256" key="4">
    <source>
        <dbReference type="ARBA" id="ARBA00022475"/>
    </source>
</evidence>
<organism evidence="11 12">
    <name type="scientific">Marinoscillum luteum</name>
    <dbReference type="NCBI Taxonomy" id="861051"/>
    <lineage>
        <taxon>Bacteria</taxon>
        <taxon>Pseudomonadati</taxon>
        <taxon>Bacteroidota</taxon>
        <taxon>Cytophagia</taxon>
        <taxon>Cytophagales</taxon>
        <taxon>Reichenbachiellaceae</taxon>
        <taxon>Marinoscillum</taxon>
    </lineage>
</organism>
<evidence type="ECO:0000313" key="11">
    <source>
        <dbReference type="EMBL" id="MFH6984767.1"/>
    </source>
</evidence>
<evidence type="ECO:0000256" key="9">
    <source>
        <dbReference type="RuleBase" id="RU361157"/>
    </source>
</evidence>
<comment type="subcellular location">
    <subcellularLocation>
        <location evidence="1">Cell inner membrane</location>
        <topology evidence="1">Multi-pass membrane protein</topology>
    </subcellularLocation>
    <subcellularLocation>
        <location evidence="9">Cell membrane</location>
        <topology evidence="9">Multi-pass membrane protein</topology>
    </subcellularLocation>
</comment>
<feature type="transmembrane region" description="Helical" evidence="9">
    <location>
        <begin position="214"/>
        <end position="236"/>
    </location>
</feature>
<keyword evidence="4 9" id="KW-1003">Cell membrane</keyword>
<protein>
    <recommendedName>
        <fullName evidence="9">Transport permease protein</fullName>
    </recommendedName>
</protein>
<feature type="transmembrane region" description="Helical" evidence="9">
    <location>
        <begin position="46"/>
        <end position="69"/>
    </location>
</feature>
<feature type="domain" description="ABC transmembrane type-2" evidence="10">
    <location>
        <begin position="15"/>
        <end position="235"/>
    </location>
</feature>
<evidence type="ECO:0000256" key="3">
    <source>
        <dbReference type="ARBA" id="ARBA00022448"/>
    </source>
</evidence>
<dbReference type="PANTHER" id="PTHR30413">
    <property type="entry name" value="INNER MEMBRANE TRANSPORT PERMEASE"/>
    <property type="match status" value="1"/>
</dbReference>
<dbReference type="PROSITE" id="PS51012">
    <property type="entry name" value="ABC_TM2"/>
    <property type="match status" value="1"/>
</dbReference>
<keyword evidence="8 9" id="KW-0472">Membrane</keyword>
<dbReference type="EMBL" id="JBIPKE010000018">
    <property type="protein sequence ID" value="MFH6984767.1"/>
    <property type="molecule type" value="Genomic_DNA"/>
</dbReference>
<feature type="transmembrane region" description="Helical" evidence="9">
    <location>
        <begin position="12"/>
        <end position="34"/>
    </location>
</feature>
<reference evidence="11 12" key="1">
    <citation type="journal article" date="2013" name="Int. J. Syst. Evol. Microbiol.">
        <title>Marinoscillum luteum sp. nov., isolated from marine sediment.</title>
        <authorList>
            <person name="Cha I.T."/>
            <person name="Park S.J."/>
            <person name="Kim S.J."/>
            <person name="Kim J.G."/>
            <person name="Jung M.Y."/>
            <person name="Shin K.S."/>
            <person name="Kwon K.K."/>
            <person name="Yang S.H."/>
            <person name="Seo Y.S."/>
            <person name="Rhee S.K."/>
        </authorList>
    </citation>
    <scope>NUCLEOTIDE SEQUENCE [LARGE SCALE GENOMIC DNA]</scope>
    <source>
        <strain evidence="11 12">KCTC 23939</strain>
    </source>
</reference>
<name>A0ABW7NAW5_9BACT</name>
<dbReference type="InterPro" id="IPR013525">
    <property type="entry name" value="ABC2_TM"/>
</dbReference>
<proteinExistence type="inferred from homology"/>
<gene>
    <name evidence="11" type="ORF">ACHKAR_15025</name>
</gene>
<feature type="transmembrane region" description="Helical" evidence="9">
    <location>
        <begin position="159"/>
        <end position="177"/>
    </location>
</feature>
<evidence type="ECO:0000256" key="6">
    <source>
        <dbReference type="ARBA" id="ARBA00022692"/>
    </source>
</evidence>
<dbReference type="InterPro" id="IPR047817">
    <property type="entry name" value="ABC2_TM_bact-type"/>
</dbReference>
<dbReference type="RefSeq" id="WP_255465483.1">
    <property type="nucleotide sequence ID" value="NZ_JBIPKE010000018.1"/>
</dbReference>
<evidence type="ECO:0000256" key="1">
    <source>
        <dbReference type="ARBA" id="ARBA00004429"/>
    </source>
</evidence>
<evidence type="ECO:0000259" key="10">
    <source>
        <dbReference type="PROSITE" id="PS51012"/>
    </source>
</evidence>
<keyword evidence="3 9" id="KW-0813">Transport</keyword>
<accession>A0ABW7NAW5</accession>
<dbReference type="PANTHER" id="PTHR30413:SF8">
    <property type="entry name" value="TRANSPORT PERMEASE PROTEIN"/>
    <property type="match status" value="1"/>
</dbReference>
<sequence length="245" mass="27507">MFRRNISAMYRQSFLGLAWAFIPPIMSTLFWVFLRGQNVFTVDDTPIPYIVFVFTGTILWQIFLDALNTPLKVIQQAKSMLVKINFPREAILLSGFYEIVFNLLIKLVLLIFVFVFTGMHFHVSAFAGLIGILTIIFLGFTFSLILAPISLLYGDVQKGIAIITQFLFFLTPIIYPMPKGGMIAVVARINPVATILDESRTWLAIGYNGVSADFILIFGLSLLGMVCGLILFRLSLPHLIERIGS</sequence>
<feature type="transmembrane region" description="Helical" evidence="9">
    <location>
        <begin position="90"/>
        <end position="117"/>
    </location>
</feature>
<evidence type="ECO:0000256" key="2">
    <source>
        <dbReference type="ARBA" id="ARBA00007783"/>
    </source>
</evidence>
<evidence type="ECO:0000256" key="8">
    <source>
        <dbReference type="ARBA" id="ARBA00023136"/>
    </source>
</evidence>
<evidence type="ECO:0000256" key="5">
    <source>
        <dbReference type="ARBA" id="ARBA00022519"/>
    </source>
</evidence>
<keyword evidence="5" id="KW-0997">Cell inner membrane</keyword>
<keyword evidence="6 9" id="KW-0812">Transmembrane</keyword>
<evidence type="ECO:0000256" key="7">
    <source>
        <dbReference type="ARBA" id="ARBA00022989"/>
    </source>
</evidence>
<feature type="transmembrane region" description="Helical" evidence="9">
    <location>
        <begin position="123"/>
        <end position="147"/>
    </location>
</feature>